<organism evidence="1 2">
    <name type="scientific">Kineosporia babensis</name>
    <dbReference type="NCBI Taxonomy" id="499548"/>
    <lineage>
        <taxon>Bacteria</taxon>
        <taxon>Bacillati</taxon>
        <taxon>Actinomycetota</taxon>
        <taxon>Actinomycetes</taxon>
        <taxon>Kineosporiales</taxon>
        <taxon>Kineosporiaceae</taxon>
        <taxon>Kineosporia</taxon>
    </lineage>
</organism>
<gene>
    <name evidence="1" type="ORF">LR394_35185</name>
</gene>
<proteinExistence type="predicted"/>
<dbReference type="EMBL" id="JAJOMB010000027">
    <property type="protein sequence ID" value="MCD5316153.1"/>
    <property type="molecule type" value="Genomic_DNA"/>
</dbReference>
<dbReference type="AlphaFoldDB" id="A0A9X1T3W8"/>
<dbReference type="Proteomes" id="UP001138997">
    <property type="component" value="Unassembled WGS sequence"/>
</dbReference>
<accession>A0A9X1T3W8</accession>
<name>A0A9X1T3W8_9ACTN</name>
<evidence type="ECO:0000313" key="1">
    <source>
        <dbReference type="EMBL" id="MCD5316153.1"/>
    </source>
</evidence>
<dbReference type="RefSeq" id="WP_231449005.1">
    <property type="nucleotide sequence ID" value="NZ_JAJOMB010000027.1"/>
</dbReference>
<protein>
    <submittedName>
        <fullName evidence="1">Uncharacterized protein</fullName>
    </submittedName>
</protein>
<evidence type="ECO:0000313" key="2">
    <source>
        <dbReference type="Proteomes" id="UP001138997"/>
    </source>
</evidence>
<comment type="caution">
    <text evidence="1">The sequence shown here is derived from an EMBL/GenBank/DDBJ whole genome shotgun (WGS) entry which is preliminary data.</text>
</comment>
<keyword evidence="2" id="KW-1185">Reference proteome</keyword>
<reference evidence="1" key="1">
    <citation type="submission" date="2021-11" db="EMBL/GenBank/DDBJ databases">
        <title>Streptomyces corallinus and Kineosporia corallina sp. nov., two new coral-derived marine actinobacteria.</title>
        <authorList>
            <person name="Buangrab K."/>
            <person name="Sutthacheep M."/>
            <person name="Yeemin T."/>
            <person name="Harunari E."/>
            <person name="Igarashi Y."/>
            <person name="Sripreechasak P."/>
            <person name="Kanchanasin P."/>
            <person name="Tanasupawat S."/>
            <person name="Phongsopitanun W."/>
        </authorList>
    </citation>
    <scope>NUCLEOTIDE SEQUENCE</scope>
    <source>
        <strain evidence="1">JCM 31032</strain>
    </source>
</reference>
<sequence>MIEPTSPAEVLSAWKACVSGAREEHNSSGLTPDLPWTDGEWEDRSDLKVAVDRNRILVIPNKEVTALRNACARWPKRSEDGHNQLTASSLLVAVAEHRARNDPDWTPPILRGVQKSVVTVPVGGIFGTDDVVKLGTNCVAGHMGKSVQSKIDSLVAETSPEIGMFRFTDDVTWSQEWVAAEEDDGLAADYEEMLINDEGWTPFVVALRVNDFGSAAVAAALRAVQCFCAAAWILDTPADVNRRMPWILGWDGPTMPYITDQSERAMEFFTSDPSTRRREFALQGSVKWQPSHEPVSVGSATSDDLAALLHVVNGSLGTDNPAAAELCALVYAGHFGTSFGAGQIALDIATGRARSLIDASPAEDAHLVLRRALHTLAITGNSVR</sequence>